<feature type="transmembrane region" description="Helical" evidence="1">
    <location>
        <begin position="132"/>
        <end position="151"/>
    </location>
</feature>
<reference evidence="4 6" key="2">
    <citation type="submission" date="2018-08" db="EMBL/GenBank/DDBJ databases">
        <title>Genome of Clostridium chromiireducens C1, DSM12136.</title>
        <authorList>
            <person name="Xing M."/>
            <person name="Wei Y."/>
            <person name="Ang E.L."/>
            <person name="Zhao H."/>
            <person name="Zhang Y."/>
        </authorList>
    </citation>
    <scope>NUCLEOTIDE SEQUENCE [LARGE SCALE GENOMIC DNA]</scope>
    <source>
        <strain evidence="4 6">C1</strain>
    </source>
</reference>
<dbReference type="EMBL" id="WSRQ01000020">
    <property type="protein sequence ID" value="MVX64709.1"/>
    <property type="molecule type" value="Genomic_DNA"/>
</dbReference>
<dbReference type="AlphaFoldDB" id="A0A1V4IT13"/>
<feature type="transmembrane region" description="Helical" evidence="1">
    <location>
        <begin position="51"/>
        <end position="69"/>
    </location>
</feature>
<evidence type="ECO:0000313" key="2">
    <source>
        <dbReference type="EMBL" id="MVX64709.1"/>
    </source>
</evidence>
<keyword evidence="5" id="KW-1185">Reference proteome</keyword>
<protein>
    <recommendedName>
        <fullName evidence="7">Energy-coupling factor transport system substrate-specific component</fullName>
    </recommendedName>
</protein>
<evidence type="ECO:0000256" key="1">
    <source>
        <dbReference type="SAM" id="Phobius"/>
    </source>
</evidence>
<dbReference type="Proteomes" id="UP000191056">
    <property type="component" value="Unassembled WGS sequence"/>
</dbReference>
<dbReference type="OrthoDB" id="5198189at2"/>
<keyword evidence="1" id="KW-1133">Transmembrane helix</keyword>
<feature type="transmembrane region" description="Helical" evidence="1">
    <location>
        <begin position="20"/>
        <end position="44"/>
    </location>
</feature>
<evidence type="ECO:0000313" key="4">
    <source>
        <dbReference type="EMBL" id="RII36391.1"/>
    </source>
</evidence>
<dbReference type="STRING" id="225345.CLCHR_17740"/>
<evidence type="ECO:0008006" key="7">
    <source>
        <dbReference type="Google" id="ProtNLM"/>
    </source>
</evidence>
<comment type="caution">
    <text evidence="3">The sequence shown here is derived from an EMBL/GenBank/DDBJ whole genome shotgun (WGS) entry which is preliminary data.</text>
</comment>
<evidence type="ECO:0000313" key="5">
    <source>
        <dbReference type="Proteomes" id="UP000191056"/>
    </source>
</evidence>
<keyword evidence="1" id="KW-0472">Membrane</keyword>
<organism evidence="3 5">
    <name type="scientific">Clostridium chromiireducens</name>
    <dbReference type="NCBI Taxonomy" id="225345"/>
    <lineage>
        <taxon>Bacteria</taxon>
        <taxon>Bacillati</taxon>
        <taxon>Bacillota</taxon>
        <taxon>Clostridia</taxon>
        <taxon>Eubacteriales</taxon>
        <taxon>Clostridiaceae</taxon>
        <taxon>Clostridium</taxon>
    </lineage>
</organism>
<reference evidence="3 5" key="1">
    <citation type="submission" date="2017-03" db="EMBL/GenBank/DDBJ databases">
        <title>Genome sequence of Clostridium chromiireducens DSM 23318.</title>
        <authorList>
            <person name="Poehlein A."/>
            <person name="Daniel R."/>
        </authorList>
    </citation>
    <scope>NUCLEOTIDE SEQUENCE [LARGE SCALE GENOMIC DNA]</scope>
    <source>
        <strain evidence="3 5">DSM 23318</strain>
    </source>
</reference>
<keyword evidence="1" id="KW-0812">Transmembrane</keyword>
<dbReference type="EMBL" id="MZGT01000020">
    <property type="protein sequence ID" value="OPJ62945.1"/>
    <property type="molecule type" value="Genomic_DNA"/>
</dbReference>
<feature type="transmembrane region" description="Helical" evidence="1">
    <location>
        <begin position="75"/>
        <end position="92"/>
    </location>
</feature>
<feature type="transmembrane region" description="Helical" evidence="1">
    <location>
        <begin position="99"/>
        <end position="120"/>
    </location>
</feature>
<sequence length="171" mass="19616">MKINVKELILFGILGGFIAASQFALSFLPNIEVVSLFIIVFSLIYRKRTLYIVYTYVAIMGVIYGFGLWWLGYAIIWPLLSVITFTFINFFMEKYLALAIYSGIFGLSFGLFFAIPYVIFSGVNSGVAYWTAGLQFDLIHGIGNYFIMIILGKKIYNLLNMLNHKYFFTYV</sequence>
<accession>A0A1V4IT13</accession>
<name>A0A1V4IT13_9CLOT</name>
<reference evidence="2" key="3">
    <citation type="submission" date="2019-12" db="EMBL/GenBank/DDBJ databases">
        <title>Microbes associate with the intestines of laboratory mice.</title>
        <authorList>
            <person name="Navarre W."/>
            <person name="Wong E."/>
        </authorList>
    </citation>
    <scope>NUCLEOTIDE SEQUENCE</scope>
    <source>
        <strain evidence="2">NM79_F5</strain>
    </source>
</reference>
<dbReference type="EMBL" id="QXDJ01000001">
    <property type="protein sequence ID" value="RII36391.1"/>
    <property type="molecule type" value="Genomic_DNA"/>
</dbReference>
<gene>
    <name evidence="3" type="ORF">CLCHR_17740</name>
    <name evidence="4" type="ORF">D2A34_03130</name>
    <name evidence="2" type="ORF">GKZ28_13500</name>
</gene>
<evidence type="ECO:0000313" key="6">
    <source>
        <dbReference type="Proteomes" id="UP000265930"/>
    </source>
</evidence>
<dbReference type="Proteomes" id="UP000265930">
    <property type="component" value="Unassembled WGS sequence"/>
</dbReference>
<proteinExistence type="predicted"/>
<evidence type="ECO:0000313" key="3">
    <source>
        <dbReference type="EMBL" id="OPJ62945.1"/>
    </source>
</evidence>
<dbReference type="RefSeq" id="WP_079439336.1">
    <property type="nucleotide sequence ID" value="NZ_JBLZIA010000015.1"/>
</dbReference>
<dbReference type="Proteomes" id="UP000656077">
    <property type="component" value="Unassembled WGS sequence"/>
</dbReference>